<dbReference type="AlphaFoldDB" id="X7EG02"/>
<dbReference type="Proteomes" id="UP000022447">
    <property type="component" value="Unassembled WGS sequence"/>
</dbReference>
<dbReference type="RefSeq" id="WP_037263337.1">
    <property type="nucleotide sequence ID" value="NZ_JALZ01000013.1"/>
</dbReference>
<feature type="chain" id="PRO_5004978327" description="Nidogen G2 beta-barrel domain-containing protein" evidence="1">
    <location>
        <begin position="19"/>
        <end position="122"/>
    </location>
</feature>
<reference evidence="3 4" key="1">
    <citation type="submission" date="2014-01" db="EMBL/GenBank/DDBJ databases">
        <title>Roseivivax halodurans JCM 10272 Genome Sequencing.</title>
        <authorList>
            <person name="Lai Q."/>
            <person name="Li G."/>
            <person name="Shao Z."/>
        </authorList>
    </citation>
    <scope>NUCLEOTIDE SEQUENCE [LARGE SCALE GENOMIC DNA]</scope>
    <source>
        <strain evidence="3 4">JCM 10272</strain>
    </source>
</reference>
<name>X7EG02_9RHOB</name>
<evidence type="ECO:0000256" key="1">
    <source>
        <dbReference type="SAM" id="SignalP"/>
    </source>
</evidence>
<evidence type="ECO:0000313" key="4">
    <source>
        <dbReference type="Proteomes" id="UP000022447"/>
    </source>
</evidence>
<accession>X7EG02</accession>
<protein>
    <recommendedName>
        <fullName evidence="2">Nidogen G2 beta-barrel domain-containing protein</fullName>
    </recommendedName>
</protein>
<dbReference type="OrthoDB" id="7667742at2"/>
<comment type="caution">
    <text evidence="3">The sequence shown here is derived from an EMBL/GenBank/DDBJ whole genome shotgun (WGS) entry which is preliminary data.</text>
</comment>
<keyword evidence="1" id="KW-0732">Signal</keyword>
<dbReference type="EMBL" id="JALZ01000013">
    <property type="protein sequence ID" value="ETX14161.1"/>
    <property type="molecule type" value="Genomic_DNA"/>
</dbReference>
<evidence type="ECO:0000313" key="3">
    <source>
        <dbReference type="EMBL" id="ETX14161.1"/>
    </source>
</evidence>
<dbReference type="InterPro" id="IPR006311">
    <property type="entry name" value="TAT_signal"/>
</dbReference>
<sequence>MARSIDRRTFLIAGIAAAALLAAAPGMTSSGDVRGTVTYAGGEVIPEGRLVIATDGDGPVTPALVSSDGKSTEIAFEMPADMPSTGQIVARLERADGWLLARGSASVEAGGAVTIELFEAMY</sequence>
<dbReference type="eggNOG" id="ENOG5031TU1">
    <property type="taxonomic scope" value="Bacteria"/>
</dbReference>
<keyword evidence="4" id="KW-1185">Reference proteome</keyword>
<gene>
    <name evidence="3" type="ORF">OCH239_04745</name>
</gene>
<feature type="domain" description="Nidogen G2 beta-barrel" evidence="2">
    <location>
        <begin position="25"/>
        <end position="122"/>
    </location>
</feature>
<proteinExistence type="predicted"/>
<dbReference type="PROSITE" id="PS50993">
    <property type="entry name" value="NIDOGEN_G2"/>
    <property type="match status" value="1"/>
</dbReference>
<evidence type="ECO:0000259" key="2">
    <source>
        <dbReference type="PROSITE" id="PS50993"/>
    </source>
</evidence>
<organism evidence="3 4">
    <name type="scientific">Roseivivax halodurans JCM 10272</name>
    <dbReference type="NCBI Taxonomy" id="1449350"/>
    <lineage>
        <taxon>Bacteria</taxon>
        <taxon>Pseudomonadati</taxon>
        <taxon>Pseudomonadota</taxon>
        <taxon>Alphaproteobacteria</taxon>
        <taxon>Rhodobacterales</taxon>
        <taxon>Roseobacteraceae</taxon>
        <taxon>Roseivivax</taxon>
    </lineage>
</organism>
<dbReference type="InterPro" id="IPR006605">
    <property type="entry name" value="G2_nidogen/fibulin_G2F"/>
</dbReference>
<dbReference type="PATRIC" id="fig|1449350.3.peg.2646"/>
<feature type="signal peptide" evidence="1">
    <location>
        <begin position="1"/>
        <end position="18"/>
    </location>
</feature>
<dbReference type="PROSITE" id="PS51318">
    <property type="entry name" value="TAT"/>
    <property type="match status" value="1"/>
</dbReference>